<dbReference type="EMBL" id="LN831788">
    <property type="protein sequence ID" value="CQR59196.1"/>
    <property type="molecule type" value="Genomic_DNA"/>
</dbReference>
<dbReference type="InterPro" id="IPR003615">
    <property type="entry name" value="HNH_nuc"/>
</dbReference>
<proteinExistence type="predicted"/>
<protein>
    <submittedName>
        <fullName evidence="2">Sle1_029 protein</fullName>
    </submittedName>
</protein>
<dbReference type="GO" id="GO:0004519">
    <property type="term" value="F:endonuclease activity"/>
    <property type="evidence" value="ECO:0007669"/>
    <property type="project" value="InterPro"/>
</dbReference>
<dbReference type="RefSeq" id="WP_166520553.1">
    <property type="nucleotide sequence ID" value="NZ_LN831788.1"/>
</dbReference>
<dbReference type="AlphaFoldDB" id="A0A0F7VQS9"/>
<reference evidence="3" key="1">
    <citation type="submission" date="2015-02" db="EMBL/GenBank/DDBJ databases">
        <authorList>
            <person name="Gomez-Escribano P.J."/>
        </authorList>
    </citation>
    <scope>NUCLEOTIDE SEQUENCE [LARGE SCALE GENOMIC DNA]</scope>
    <source>
        <strain evidence="3">C34 (DSM 42122 / NRRL B-24963)</strain>
        <plasmid evidence="3">pSLE1</plasmid>
    </source>
</reference>
<feature type="domain" description="HNH nuclease" evidence="1">
    <location>
        <begin position="47"/>
        <end position="88"/>
    </location>
</feature>
<dbReference type="InterPro" id="IPR044930">
    <property type="entry name" value="Homing_endonuclease_His-Me"/>
</dbReference>
<organism evidence="2 3">
    <name type="scientific">Streptomyces leeuwenhoekii</name>
    <dbReference type="NCBI Taxonomy" id="1437453"/>
    <lineage>
        <taxon>Bacteria</taxon>
        <taxon>Bacillati</taxon>
        <taxon>Actinomycetota</taxon>
        <taxon>Actinomycetes</taxon>
        <taxon>Kitasatosporales</taxon>
        <taxon>Streptomycetaceae</taxon>
        <taxon>Streptomyces</taxon>
    </lineage>
</organism>
<dbReference type="SUPFAM" id="SSF54060">
    <property type="entry name" value="His-Me finger endonucleases"/>
    <property type="match status" value="1"/>
</dbReference>
<dbReference type="PATRIC" id="fig|1437453.6.peg.7154"/>
<dbReference type="InterPro" id="IPR044925">
    <property type="entry name" value="His-Me_finger_sf"/>
</dbReference>
<dbReference type="Gene3D" id="3.90.75.10">
    <property type="entry name" value="Homing Intron 3 (I-ppo) Encoded Endonuclease, Chain A"/>
    <property type="match status" value="1"/>
</dbReference>
<sequence length="179" mass="19512">MSLESRFWAKVERREADACWEWKGARNEHGYGVMRPEGQRSGPTVKAHRVSLTLASIDVAGRVVLHSCDNPPCVNPAHLRVGTQRDNVADMHEKGRGNCGSVNGQAKLTEADVELIRLWLALGVSQKELRIFYGISAGTMSSLANGKTWRHVTVPPLLAAHVVSAATGIPLQQQTRLAA</sequence>
<accession>A0A0F7VQS9</accession>
<evidence type="ECO:0000259" key="1">
    <source>
        <dbReference type="Pfam" id="PF13392"/>
    </source>
</evidence>
<name>A0A0F7VQS9_STRLW</name>
<geneLocation type="plasmid" evidence="2 3">
    <name>pSLE1</name>
</geneLocation>
<evidence type="ECO:0000313" key="3">
    <source>
        <dbReference type="Proteomes" id="UP000035016"/>
    </source>
</evidence>
<gene>
    <name evidence="2" type="ORF">sle1_029</name>
</gene>
<dbReference type="Pfam" id="PF13392">
    <property type="entry name" value="HNH_3"/>
    <property type="match status" value="1"/>
</dbReference>
<evidence type="ECO:0000313" key="2">
    <source>
        <dbReference type="EMBL" id="CQR59196.1"/>
    </source>
</evidence>
<dbReference type="Proteomes" id="UP000035016">
    <property type="component" value="Plasmid pSLE1"/>
</dbReference>
<keyword evidence="2" id="KW-0614">Plasmid</keyword>
<dbReference type="KEGG" id="sle:sle1_029"/>